<gene>
    <name evidence="5" type="ORF">IAC78_03265</name>
</gene>
<comment type="caution">
    <text evidence="5">The sequence shown here is derived from an EMBL/GenBank/DDBJ whole genome shotgun (WGS) entry which is preliminary data.</text>
</comment>
<protein>
    <submittedName>
        <fullName evidence="5">ABC transporter ATP-binding protein</fullName>
    </submittedName>
</protein>
<reference evidence="5" key="1">
    <citation type="submission" date="2020-10" db="EMBL/GenBank/DDBJ databases">
        <authorList>
            <person name="Gilroy R."/>
        </authorList>
    </citation>
    <scope>NUCLEOTIDE SEQUENCE</scope>
    <source>
        <strain evidence="5">1748</strain>
    </source>
</reference>
<name>A0A9D9GRB3_9BACL</name>
<sequence>MISIVNVSKSFGNNKAVNSLSLDIKNGEIFGLLGPNGAGKSTTLKMITGILKPDNGDVLIDGNSIVTNSIEAKMNFGFVPDSPNMFLGMTGENYLSFIASCYRIEKSKAMERAIELSKKFEIFDNLHEVIANYSHGMRQKLFICGSLLHNPNNWILDEPLTGLDPEAAFQVKNTMQEMANESKSILFSTHVLDVAERVCDRIGIIDKGQLLFVGTLEELREKQHEENTNLESLFLELTKND</sequence>
<dbReference type="SMART" id="SM00382">
    <property type="entry name" value="AAA"/>
    <property type="match status" value="1"/>
</dbReference>
<feature type="domain" description="ABC transporter" evidence="4">
    <location>
        <begin position="2"/>
        <end position="232"/>
    </location>
</feature>
<dbReference type="InterPro" id="IPR017871">
    <property type="entry name" value="ABC_transporter-like_CS"/>
</dbReference>
<evidence type="ECO:0000313" key="5">
    <source>
        <dbReference type="EMBL" id="MBO8414473.1"/>
    </source>
</evidence>
<evidence type="ECO:0000259" key="4">
    <source>
        <dbReference type="PROSITE" id="PS50893"/>
    </source>
</evidence>
<accession>A0A9D9GRB3</accession>
<dbReference type="GO" id="GO:0005524">
    <property type="term" value="F:ATP binding"/>
    <property type="evidence" value="ECO:0007669"/>
    <property type="project" value="UniProtKB-KW"/>
</dbReference>
<keyword evidence="2" id="KW-0547">Nucleotide-binding</keyword>
<dbReference type="InterPro" id="IPR003593">
    <property type="entry name" value="AAA+_ATPase"/>
</dbReference>
<dbReference type="EMBL" id="JADING010000092">
    <property type="protein sequence ID" value="MBO8414473.1"/>
    <property type="molecule type" value="Genomic_DNA"/>
</dbReference>
<dbReference type="AlphaFoldDB" id="A0A9D9GRB3"/>
<evidence type="ECO:0000256" key="2">
    <source>
        <dbReference type="ARBA" id="ARBA00022741"/>
    </source>
</evidence>
<dbReference type="InterPro" id="IPR027417">
    <property type="entry name" value="P-loop_NTPase"/>
</dbReference>
<evidence type="ECO:0000256" key="3">
    <source>
        <dbReference type="ARBA" id="ARBA00022840"/>
    </source>
</evidence>
<dbReference type="CDD" id="cd03230">
    <property type="entry name" value="ABC_DR_subfamily_A"/>
    <property type="match status" value="1"/>
</dbReference>
<reference evidence="5" key="2">
    <citation type="journal article" date="2021" name="PeerJ">
        <title>Extensive microbial diversity within the chicken gut microbiome revealed by metagenomics and culture.</title>
        <authorList>
            <person name="Gilroy R."/>
            <person name="Ravi A."/>
            <person name="Getino M."/>
            <person name="Pursley I."/>
            <person name="Horton D.L."/>
            <person name="Alikhan N.F."/>
            <person name="Baker D."/>
            <person name="Gharbi K."/>
            <person name="Hall N."/>
            <person name="Watson M."/>
            <person name="Adriaenssens E.M."/>
            <person name="Foster-Nyarko E."/>
            <person name="Jarju S."/>
            <person name="Secka A."/>
            <person name="Antonio M."/>
            <person name="Oren A."/>
            <person name="Chaudhuri R.R."/>
            <person name="La Ragione R."/>
            <person name="Hildebrand F."/>
            <person name="Pallen M.J."/>
        </authorList>
    </citation>
    <scope>NUCLEOTIDE SEQUENCE</scope>
    <source>
        <strain evidence="5">1748</strain>
    </source>
</reference>
<dbReference type="InterPro" id="IPR051782">
    <property type="entry name" value="ABC_Transporter_VariousFunc"/>
</dbReference>
<dbReference type="Proteomes" id="UP000823629">
    <property type="component" value="Unassembled WGS sequence"/>
</dbReference>
<keyword evidence="1" id="KW-0813">Transport</keyword>
<dbReference type="SUPFAM" id="SSF52540">
    <property type="entry name" value="P-loop containing nucleoside triphosphate hydrolases"/>
    <property type="match status" value="1"/>
</dbReference>
<evidence type="ECO:0000256" key="1">
    <source>
        <dbReference type="ARBA" id="ARBA00022448"/>
    </source>
</evidence>
<dbReference type="PANTHER" id="PTHR42939">
    <property type="entry name" value="ABC TRANSPORTER ATP-BINDING PROTEIN ALBC-RELATED"/>
    <property type="match status" value="1"/>
</dbReference>
<keyword evidence="3 5" id="KW-0067">ATP-binding</keyword>
<dbReference type="GO" id="GO:0016887">
    <property type="term" value="F:ATP hydrolysis activity"/>
    <property type="evidence" value="ECO:0007669"/>
    <property type="project" value="InterPro"/>
</dbReference>
<organism evidence="5 6">
    <name type="scientific">Candidatus Scatoplasma merdavium</name>
    <dbReference type="NCBI Taxonomy" id="2840932"/>
    <lineage>
        <taxon>Bacteria</taxon>
        <taxon>Bacillati</taxon>
        <taxon>Bacillota</taxon>
        <taxon>Bacilli</taxon>
        <taxon>Bacillales</taxon>
        <taxon>Candidatus Scatoplasma</taxon>
    </lineage>
</organism>
<evidence type="ECO:0000313" key="6">
    <source>
        <dbReference type="Proteomes" id="UP000823629"/>
    </source>
</evidence>
<dbReference type="Pfam" id="PF00005">
    <property type="entry name" value="ABC_tran"/>
    <property type="match status" value="1"/>
</dbReference>
<dbReference type="PROSITE" id="PS00211">
    <property type="entry name" value="ABC_TRANSPORTER_1"/>
    <property type="match status" value="1"/>
</dbReference>
<dbReference type="InterPro" id="IPR003439">
    <property type="entry name" value="ABC_transporter-like_ATP-bd"/>
</dbReference>
<dbReference type="Gene3D" id="3.40.50.300">
    <property type="entry name" value="P-loop containing nucleotide triphosphate hydrolases"/>
    <property type="match status" value="1"/>
</dbReference>
<dbReference type="PANTHER" id="PTHR42939:SF1">
    <property type="entry name" value="ABC TRANSPORTER ATP-BINDING PROTEIN ALBC-RELATED"/>
    <property type="match status" value="1"/>
</dbReference>
<dbReference type="PROSITE" id="PS50893">
    <property type="entry name" value="ABC_TRANSPORTER_2"/>
    <property type="match status" value="1"/>
</dbReference>
<proteinExistence type="predicted"/>